<sequence>MKDLYGFTFLLIIISGSLRFCNGMRQNVWSNYGQSYDTPGSPQLIIPQPPPQPEPNIIFPGEVDYSGSYRNRAGASPSGRHYNGDAFDNYGPNIFEDGPRPRNNDDTRQTRCTGVCLHASQCASLGGTSSQICPRGGANSVCCQFANSCNHVTSEVVSFFKSPGYPGPMVGNLICQYDVLIKSGICAVKLEFIEFNTTIPLDRGLCNVDQLLVMNSEEGATFPRCGELTGYSTIVPTDARHKLPLTLLSIIQSSQEMFKYNIRVSQIKCGAPPRVKDYPSCGKTFMVDPDTPKKQSSGEETTTSVPSVDLDIENVVFDDTEQIYYANSKVDSRQNVDNAFYIAYLKQAYEAITNSSNNGGNSTLCKNKKEETTTVGPEKLRHATSGAVFEEEELGRIIRGDEAFLNEFPWQVSIQDDKGHVCGGAIISPVSILTAAHCYMSIAPVPIQTLKVIVGDLNFNSTTEAIDERVSVSSVVFHSHFDPYYLENDICLIKLKHPITFRAGVQPVCLPERGNSYTGQSAVISGWGATTYPHGKLATYLQKSSNRIIENAECKKKLKIEYLYDTMICAVAPNCSGTCFGDSGGGLTIKGDEGRNTLIGLVSFGIGGCALFPYWPDVYTRVTAFLDWLDYASF</sequence>
<evidence type="ECO:0000256" key="10">
    <source>
        <dbReference type="PROSITE-ProRule" id="PRU00059"/>
    </source>
</evidence>
<dbReference type="OMA" id="ERIWIYP"/>
<dbReference type="SUPFAM" id="SSF50494">
    <property type="entry name" value="Trypsin-like serine proteases"/>
    <property type="match status" value="1"/>
</dbReference>
<evidence type="ECO:0000256" key="9">
    <source>
        <dbReference type="ARBA" id="ARBA00066707"/>
    </source>
</evidence>
<reference evidence="14 15" key="1">
    <citation type="submission" date="2015-12" db="EMBL/GenBank/DDBJ databases">
        <title>The genome of Folsomia candida.</title>
        <authorList>
            <person name="Faddeeva A."/>
            <person name="Derks M.F."/>
            <person name="Anvar Y."/>
            <person name="Smit S."/>
            <person name="Van Straalen N."/>
            <person name="Roelofs D."/>
        </authorList>
    </citation>
    <scope>NUCLEOTIDE SEQUENCE [LARGE SCALE GENOMIC DNA]</scope>
    <source>
        <strain evidence="14 15">VU population</strain>
        <tissue evidence="14">Whole body</tissue>
    </source>
</reference>
<keyword evidence="5" id="KW-0353">Hemolymph clotting</keyword>
<evidence type="ECO:0000256" key="7">
    <source>
        <dbReference type="ARBA" id="ARBA00023157"/>
    </source>
</evidence>
<keyword evidence="1" id="KW-0768">Sushi</keyword>
<dbReference type="PANTHER" id="PTHR24252">
    <property type="entry name" value="ACROSIN-RELATED"/>
    <property type="match status" value="1"/>
</dbReference>
<feature type="domain" description="Peptidase S1" evidence="13">
    <location>
        <begin position="397"/>
        <end position="634"/>
    </location>
</feature>
<evidence type="ECO:0000256" key="4">
    <source>
        <dbReference type="ARBA" id="ARBA00022801"/>
    </source>
</evidence>
<evidence type="ECO:0000256" key="3">
    <source>
        <dbReference type="ARBA" id="ARBA00022729"/>
    </source>
</evidence>
<dbReference type="InterPro" id="IPR001314">
    <property type="entry name" value="Peptidase_S1A"/>
</dbReference>
<proteinExistence type="predicted"/>
<keyword evidence="15" id="KW-1185">Reference proteome</keyword>
<dbReference type="SUPFAM" id="SSF49854">
    <property type="entry name" value="Spermadhesin, CUB domain"/>
    <property type="match status" value="1"/>
</dbReference>
<gene>
    <name evidence="14" type="ORF">Fcan01_06612</name>
</gene>
<evidence type="ECO:0000259" key="13">
    <source>
        <dbReference type="PROSITE" id="PS50240"/>
    </source>
</evidence>
<dbReference type="Gene3D" id="2.40.10.10">
    <property type="entry name" value="Trypsin-like serine proteases"/>
    <property type="match status" value="1"/>
</dbReference>
<dbReference type="PRINTS" id="PR00722">
    <property type="entry name" value="CHYMOTRYPSIN"/>
</dbReference>
<evidence type="ECO:0000256" key="11">
    <source>
        <dbReference type="SAM" id="SignalP"/>
    </source>
</evidence>
<keyword evidence="4" id="KW-0378">Hydrolase</keyword>
<dbReference type="PROSITE" id="PS01180">
    <property type="entry name" value="CUB"/>
    <property type="match status" value="1"/>
</dbReference>
<dbReference type="AlphaFoldDB" id="A0A226EII7"/>
<dbReference type="FunFam" id="2.40.10.10:FF:000120">
    <property type="entry name" value="Putative serine protease"/>
    <property type="match status" value="1"/>
</dbReference>
<dbReference type="InterPro" id="IPR035914">
    <property type="entry name" value="Sperma_CUB_dom_sf"/>
</dbReference>
<organism evidence="14 15">
    <name type="scientific">Folsomia candida</name>
    <name type="common">Springtail</name>
    <dbReference type="NCBI Taxonomy" id="158441"/>
    <lineage>
        <taxon>Eukaryota</taxon>
        <taxon>Metazoa</taxon>
        <taxon>Ecdysozoa</taxon>
        <taxon>Arthropoda</taxon>
        <taxon>Hexapoda</taxon>
        <taxon>Collembola</taxon>
        <taxon>Entomobryomorpha</taxon>
        <taxon>Isotomoidea</taxon>
        <taxon>Isotomidae</taxon>
        <taxon>Proisotominae</taxon>
        <taxon>Folsomia</taxon>
    </lineage>
</organism>
<dbReference type="Gene3D" id="2.60.120.290">
    <property type="entry name" value="Spermadhesin, CUB domain"/>
    <property type="match status" value="1"/>
</dbReference>
<evidence type="ECO:0000259" key="12">
    <source>
        <dbReference type="PROSITE" id="PS01180"/>
    </source>
</evidence>
<dbReference type="GO" id="GO:0006508">
    <property type="term" value="P:proteolysis"/>
    <property type="evidence" value="ECO:0007669"/>
    <property type="project" value="UniProtKB-KW"/>
</dbReference>
<evidence type="ECO:0000256" key="8">
    <source>
        <dbReference type="ARBA" id="ARBA00052079"/>
    </source>
</evidence>
<evidence type="ECO:0000256" key="2">
    <source>
        <dbReference type="ARBA" id="ARBA00022670"/>
    </source>
</evidence>
<evidence type="ECO:0000256" key="1">
    <source>
        <dbReference type="ARBA" id="ARBA00022659"/>
    </source>
</evidence>
<dbReference type="EC" id="3.4.21.84" evidence="9"/>
<name>A0A226EII7_FOLCA</name>
<keyword evidence="3 11" id="KW-0732">Signal</keyword>
<keyword evidence="6" id="KW-0720">Serine protease</keyword>
<dbReference type="CDD" id="cd00190">
    <property type="entry name" value="Tryp_SPc"/>
    <property type="match status" value="1"/>
</dbReference>
<dbReference type="GO" id="GO:0042381">
    <property type="term" value="P:hemolymph coagulation"/>
    <property type="evidence" value="ECO:0007669"/>
    <property type="project" value="UniProtKB-KW"/>
</dbReference>
<protein>
    <recommendedName>
        <fullName evidence="9">limulus clotting factor C</fullName>
        <ecNumber evidence="9">3.4.21.84</ecNumber>
    </recommendedName>
</protein>
<evidence type="ECO:0000313" key="15">
    <source>
        <dbReference type="Proteomes" id="UP000198287"/>
    </source>
</evidence>
<dbReference type="PROSITE" id="PS50240">
    <property type="entry name" value="TRYPSIN_DOM"/>
    <property type="match status" value="1"/>
</dbReference>
<evidence type="ECO:0000256" key="6">
    <source>
        <dbReference type="ARBA" id="ARBA00022825"/>
    </source>
</evidence>
<keyword evidence="2" id="KW-0645">Protease</keyword>
<dbReference type="Pfam" id="PF00089">
    <property type="entry name" value="Trypsin"/>
    <property type="match status" value="1"/>
</dbReference>
<dbReference type="EMBL" id="LNIX01000003">
    <property type="protein sequence ID" value="OXA56834.1"/>
    <property type="molecule type" value="Genomic_DNA"/>
</dbReference>
<comment type="caution">
    <text evidence="14">The sequence shown here is derived from an EMBL/GenBank/DDBJ whole genome shotgun (WGS) entry which is preliminary data.</text>
</comment>
<keyword evidence="7" id="KW-1015">Disulfide bond</keyword>
<comment type="catalytic activity">
    <reaction evidence="8">
        <text>Selective cleavage of 103-Arg-|-Ser-104 and 124-Ile-|-Ile-125 bonds in Limulus clotting factor B to form activated factor B. Cleavage of -Pro-Arg-|-Xaa- bonds in synthetic substrates.</text>
        <dbReference type="EC" id="3.4.21.84"/>
    </reaction>
</comment>
<dbReference type="InterPro" id="IPR043504">
    <property type="entry name" value="Peptidase_S1_PA_chymotrypsin"/>
</dbReference>
<comment type="caution">
    <text evidence="10">Lacks conserved residue(s) required for the propagation of feature annotation.</text>
</comment>
<dbReference type="InterPro" id="IPR001254">
    <property type="entry name" value="Trypsin_dom"/>
</dbReference>
<dbReference type="PANTHER" id="PTHR24252:SF7">
    <property type="entry name" value="HYALIN"/>
    <property type="match status" value="1"/>
</dbReference>
<evidence type="ECO:0000256" key="5">
    <source>
        <dbReference type="ARBA" id="ARBA00022820"/>
    </source>
</evidence>
<dbReference type="InterPro" id="IPR018114">
    <property type="entry name" value="TRYPSIN_HIS"/>
</dbReference>
<dbReference type="PROSITE" id="PS00134">
    <property type="entry name" value="TRYPSIN_HIS"/>
    <property type="match status" value="1"/>
</dbReference>
<feature type="chain" id="PRO_5012985604" description="limulus clotting factor C" evidence="11">
    <location>
        <begin position="24"/>
        <end position="634"/>
    </location>
</feature>
<feature type="domain" description="CUB" evidence="12">
    <location>
        <begin position="149"/>
        <end position="265"/>
    </location>
</feature>
<dbReference type="STRING" id="158441.A0A226EII7"/>
<dbReference type="OrthoDB" id="6586925at2759"/>
<dbReference type="Proteomes" id="UP000198287">
    <property type="component" value="Unassembled WGS sequence"/>
</dbReference>
<dbReference type="InterPro" id="IPR009003">
    <property type="entry name" value="Peptidase_S1_PA"/>
</dbReference>
<evidence type="ECO:0000313" key="14">
    <source>
        <dbReference type="EMBL" id="OXA56834.1"/>
    </source>
</evidence>
<dbReference type="InterPro" id="IPR000859">
    <property type="entry name" value="CUB_dom"/>
</dbReference>
<dbReference type="SMART" id="SM00020">
    <property type="entry name" value="Tryp_SPc"/>
    <property type="match status" value="1"/>
</dbReference>
<feature type="signal peptide" evidence="11">
    <location>
        <begin position="1"/>
        <end position="23"/>
    </location>
</feature>
<dbReference type="GO" id="GO:0004252">
    <property type="term" value="F:serine-type endopeptidase activity"/>
    <property type="evidence" value="ECO:0007669"/>
    <property type="project" value="InterPro"/>
</dbReference>
<accession>A0A226EII7</accession>